<proteinExistence type="predicted"/>
<keyword evidence="1" id="KW-1133">Transmembrane helix</keyword>
<keyword evidence="1" id="KW-0812">Transmembrane</keyword>
<dbReference type="PANTHER" id="PTHR38441:SF1">
    <property type="entry name" value="MEMBRANE PROTEIN"/>
    <property type="match status" value="1"/>
</dbReference>
<dbReference type="EMBL" id="JAVREJ010000001">
    <property type="protein sequence ID" value="MDT0348383.1"/>
    <property type="molecule type" value="Genomic_DNA"/>
</dbReference>
<dbReference type="InterPro" id="IPR007436">
    <property type="entry name" value="DUF485"/>
</dbReference>
<evidence type="ECO:0000256" key="1">
    <source>
        <dbReference type="SAM" id="Phobius"/>
    </source>
</evidence>
<evidence type="ECO:0000313" key="3">
    <source>
        <dbReference type="Proteomes" id="UP001183202"/>
    </source>
</evidence>
<organism evidence="2 3">
    <name type="scientific">Pseudonocardia charpentierae</name>
    <dbReference type="NCBI Taxonomy" id="3075545"/>
    <lineage>
        <taxon>Bacteria</taxon>
        <taxon>Bacillati</taxon>
        <taxon>Actinomycetota</taxon>
        <taxon>Actinomycetes</taxon>
        <taxon>Pseudonocardiales</taxon>
        <taxon>Pseudonocardiaceae</taxon>
        <taxon>Pseudonocardia</taxon>
    </lineage>
</organism>
<dbReference type="RefSeq" id="WP_311554398.1">
    <property type="nucleotide sequence ID" value="NZ_JAVREJ010000001.1"/>
</dbReference>
<sequence length="110" mass="12340">MKPPSAHEQATLHEQVQAGPEFVELRRRLRGWVFPMSAAFLLWYFAYVVLASYARELMATPVSGVITVGLLVGLAQFVSTFALTAAYVRFAARRLDPLAAQIRCSMEDHR</sequence>
<gene>
    <name evidence="2" type="ORF">RM445_02460</name>
</gene>
<keyword evidence="1" id="KW-0472">Membrane</keyword>
<feature type="transmembrane region" description="Helical" evidence="1">
    <location>
        <begin position="65"/>
        <end position="88"/>
    </location>
</feature>
<dbReference type="PANTHER" id="PTHR38441">
    <property type="entry name" value="INTEGRAL MEMBRANE PROTEIN-RELATED"/>
    <property type="match status" value="1"/>
</dbReference>
<reference evidence="3" key="1">
    <citation type="submission" date="2023-07" db="EMBL/GenBank/DDBJ databases">
        <title>30 novel species of actinomycetes from the DSMZ collection.</title>
        <authorList>
            <person name="Nouioui I."/>
        </authorList>
    </citation>
    <scope>NUCLEOTIDE SEQUENCE [LARGE SCALE GENOMIC DNA]</scope>
    <source>
        <strain evidence="3">DSM 45834</strain>
    </source>
</reference>
<evidence type="ECO:0000313" key="2">
    <source>
        <dbReference type="EMBL" id="MDT0348383.1"/>
    </source>
</evidence>
<feature type="transmembrane region" description="Helical" evidence="1">
    <location>
        <begin position="32"/>
        <end position="53"/>
    </location>
</feature>
<protein>
    <submittedName>
        <fullName evidence="2">DUF485 domain-containing protein</fullName>
    </submittedName>
</protein>
<name>A0ABU2N5N7_9PSEU</name>
<keyword evidence="3" id="KW-1185">Reference proteome</keyword>
<dbReference type="Pfam" id="PF04341">
    <property type="entry name" value="DUF485"/>
    <property type="match status" value="1"/>
</dbReference>
<comment type="caution">
    <text evidence="2">The sequence shown here is derived from an EMBL/GenBank/DDBJ whole genome shotgun (WGS) entry which is preliminary data.</text>
</comment>
<dbReference type="Proteomes" id="UP001183202">
    <property type="component" value="Unassembled WGS sequence"/>
</dbReference>
<accession>A0ABU2N5N7</accession>